<dbReference type="EMBL" id="FCNX02000002">
    <property type="protein sequence ID" value="SAK51578.1"/>
    <property type="molecule type" value="Genomic_DNA"/>
</dbReference>
<evidence type="ECO:0000313" key="4">
    <source>
        <dbReference type="Proteomes" id="UP000054903"/>
    </source>
</evidence>
<dbReference type="SUPFAM" id="SSF143120">
    <property type="entry name" value="YefM-like"/>
    <property type="match status" value="1"/>
</dbReference>
<dbReference type="NCBIfam" id="TIGR01552">
    <property type="entry name" value="phd_fam"/>
    <property type="match status" value="1"/>
</dbReference>
<evidence type="ECO:0000256" key="1">
    <source>
        <dbReference type="ARBA" id="ARBA00009981"/>
    </source>
</evidence>
<reference evidence="3" key="1">
    <citation type="submission" date="2016-01" db="EMBL/GenBank/DDBJ databases">
        <authorList>
            <person name="Peeters C."/>
        </authorList>
    </citation>
    <scope>NUCLEOTIDE SEQUENCE</scope>
    <source>
        <strain evidence="3">LMG 29320</strain>
    </source>
</reference>
<dbReference type="Proteomes" id="UP000054903">
    <property type="component" value="Unassembled WGS sequence"/>
</dbReference>
<evidence type="ECO:0000256" key="2">
    <source>
        <dbReference type="RuleBase" id="RU362080"/>
    </source>
</evidence>
<dbReference type="OrthoDB" id="7069202at2"/>
<dbReference type="Gene3D" id="3.40.1620.10">
    <property type="entry name" value="YefM-like domain"/>
    <property type="match status" value="1"/>
</dbReference>
<gene>
    <name evidence="3" type="ORF">AWB77_01322</name>
</gene>
<dbReference type="InterPro" id="IPR036165">
    <property type="entry name" value="YefM-like_sf"/>
</dbReference>
<dbReference type="AlphaFoldDB" id="A0A158A199"/>
<comment type="caution">
    <text evidence="3">The sequence shown here is derived from an EMBL/GenBank/DDBJ whole genome shotgun (WGS) entry which is preliminary data.</text>
</comment>
<dbReference type="PANTHER" id="PTHR33713:SF11">
    <property type="entry name" value="PREVENT-HOST-DEATH FAMILY PROTEIN"/>
    <property type="match status" value="1"/>
</dbReference>
<proteinExistence type="inferred from homology"/>
<sequence length="94" mass="10615">MHLANRVKPISYLKSEAAQIVKDLTDSGEPLVITQNGEVKLVVQDVRTYEATQQTLALLKILAIGQRQIDRADHVEGDAFFAELDELDRQQKLR</sequence>
<dbReference type="RefSeq" id="WP_061133565.1">
    <property type="nucleotide sequence ID" value="NZ_FCNX02000002.1"/>
</dbReference>
<name>A0A158A199_9BURK</name>
<protein>
    <recommendedName>
        <fullName evidence="2">Antitoxin</fullName>
    </recommendedName>
</protein>
<accession>A0A158A199</accession>
<dbReference type="InterPro" id="IPR051405">
    <property type="entry name" value="phD/YefM_antitoxin"/>
</dbReference>
<comment type="function">
    <text evidence="2">Antitoxin component of a type II toxin-antitoxin (TA) system.</text>
</comment>
<evidence type="ECO:0000313" key="3">
    <source>
        <dbReference type="EMBL" id="SAK51578.1"/>
    </source>
</evidence>
<keyword evidence="4" id="KW-1185">Reference proteome</keyword>
<organism evidence="3 4">
    <name type="scientific">Caballeronia fortuita</name>
    <dbReference type="NCBI Taxonomy" id="1777138"/>
    <lineage>
        <taxon>Bacteria</taxon>
        <taxon>Pseudomonadati</taxon>
        <taxon>Pseudomonadota</taxon>
        <taxon>Betaproteobacteria</taxon>
        <taxon>Burkholderiales</taxon>
        <taxon>Burkholderiaceae</taxon>
        <taxon>Caballeronia</taxon>
    </lineage>
</organism>
<dbReference type="PANTHER" id="PTHR33713">
    <property type="entry name" value="ANTITOXIN YAFN-RELATED"/>
    <property type="match status" value="1"/>
</dbReference>
<dbReference type="STRING" id="1777138.AWB77_01322"/>
<dbReference type="Pfam" id="PF02604">
    <property type="entry name" value="PhdYeFM_antitox"/>
    <property type="match status" value="1"/>
</dbReference>
<dbReference type="InterPro" id="IPR006442">
    <property type="entry name" value="Antitoxin_Phd/YefM"/>
</dbReference>
<comment type="similarity">
    <text evidence="1 2">Belongs to the phD/YefM antitoxin family.</text>
</comment>